<proteinExistence type="predicted"/>
<dbReference type="EMBL" id="ADJB01000087">
    <property type="protein sequence ID" value="OSL02064.1"/>
    <property type="molecule type" value="Genomic_DNA"/>
</dbReference>
<dbReference type="Proteomes" id="UP000193045">
    <property type="component" value="Unassembled WGS sequence"/>
</dbReference>
<organism evidence="1 2">
    <name type="scientific">Escherichia coli H386</name>
    <dbReference type="NCBI Taxonomy" id="656397"/>
    <lineage>
        <taxon>Bacteria</taxon>
        <taxon>Pseudomonadati</taxon>
        <taxon>Pseudomonadota</taxon>
        <taxon>Gammaproteobacteria</taxon>
        <taxon>Enterobacterales</taxon>
        <taxon>Enterobacteriaceae</taxon>
        <taxon>Escherichia</taxon>
    </lineage>
</organism>
<protein>
    <submittedName>
        <fullName evidence="1">Uncharacterized protein</fullName>
    </submittedName>
</protein>
<evidence type="ECO:0000313" key="2">
    <source>
        <dbReference type="Proteomes" id="UP000193045"/>
    </source>
</evidence>
<sequence length="32" mass="3607">MLSGVTGYRYGYIECCKCFRNSGEMANKALKI</sequence>
<gene>
    <name evidence="1" type="ORF">ECVG_04296</name>
</gene>
<reference evidence="1 2" key="1">
    <citation type="submission" date="2010-04" db="EMBL/GenBank/DDBJ databases">
        <title>The Genome Sequence of Escherichia coli H386.</title>
        <authorList>
            <consortium name="The Broad Institute Genome Sequencing Platform"/>
            <consortium name="The Broad Institute Genome Sequencing Center for Infectious Disease"/>
            <person name="Feldgarden M."/>
            <person name="Gordon D.M."/>
            <person name="Johnson J.R."/>
            <person name="Johnston B.D."/>
            <person name="Young S."/>
            <person name="Zeng Q."/>
            <person name="Koehrsen M."/>
            <person name="Alvarado L."/>
            <person name="Berlin A.M."/>
            <person name="Borenstein D."/>
            <person name="Chapman S.B."/>
            <person name="Chen Z."/>
            <person name="Engels R."/>
            <person name="Freedman E."/>
            <person name="Gellesch M."/>
            <person name="Goldberg J."/>
            <person name="Griggs A."/>
            <person name="Gujja S."/>
            <person name="Heilman E.R."/>
            <person name="Heiman D.I."/>
            <person name="Hepburn T.A."/>
            <person name="Howarth C."/>
            <person name="Jen D."/>
            <person name="Larson L."/>
            <person name="Mehta T."/>
            <person name="Park D."/>
            <person name="Pearson M."/>
            <person name="Richards J."/>
            <person name="Roberts A."/>
            <person name="Saif S."/>
            <person name="Shea T.D."/>
            <person name="Shenoy N."/>
            <person name="Sisk P."/>
            <person name="Stolte C."/>
            <person name="Sykes S.N."/>
            <person name="Walk T."/>
            <person name="White J."/>
            <person name="Yandava C."/>
            <person name="Haas B."/>
            <person name="Henn M.R."/>
            <person name="Nusbaum C."/>
            <person name="Birren B."/>
        </authorList>
    </citation>
    <scope>NUCLEOTIDE SEQUENCE [LARGE SCALE GENOMIC DNA]</scope>
    <source>
        <strain evidence="1 2">H386</strain>
    </source>
</reference>
<dbReference type="AlphaFoldDB" id="A0A1X3JAL5"/>
<evidence type="ECO:0000313" key="1">
    <source>
        <dbReference type="EMBL" id="OSL02064.1"/>
    </source>
</evidence>
<accession>A0A1X3JAL5</accession>
<comment type="caution">
    <text evidence="1">The sequence shown here is derived from an EMBL/GenBank/DDBJ whole genome shotgun (WGS) entry which is preliminary data.</text>
</comment>
<name>A0A1X3JAL5_ECOLX</name>